<dbReference type="RefSeq" id="WP_145287269.1">
    <property type="nucleotide sequence ID" value="NZ_CP036318.1"/>
</dbReference>
<dbReference type="Pfam" id="PF14229">
    <property type="entry name" value="DUF4332"/>
    <property type="match status" value="1"/>
</dbReference>
<keyword evidence="4" id="KW-1185">Reference proteome</keyword>
<dbReference type="EMBL" id="CP036318">
    <property type="protein sequence ID" value="QDV57661.1"/>
    <property type="molecule type" value="Genomic_DNA"/>
</dbReference>
<feature type="domain" description="DUF4332" evidence="2">
    <location>
        <begin position="429"/>
        <end position="551"/>
    </location>
</feature>
<dbReference type="InterPro" id="IPR025567">
    <property type="entry name" value="DUF4332"/>
</dbReference>
<feature type="region of interest" description="Disordered" evidence="1">
    <location>
        <begin position="302"/>
        <end position="364"/>
    </location>
</feature>
<dbReference type="Proteomes" id="UP000316770">
    <property type="component" value="Chromosome"/>
</dbReference>
<dbReference type="GO" id="GO:0016788">
    <property type="term" value="F:hydrolase activity, acting on ester bonds"/>
    <property type="evidence" value="ECO:0007669"/>
    <property type="project" value="InterPro"/>
</dbReference>
<evidence type="ECO:0000259" key="2">
    <source>
        <dbReference type="Pfam" id="PF14229"/>
    </source>
</evidence>
<dbReference type="AlphaFoldDB" id="A0A518IX53"/>
<dbReference type="SUPFAM" id="SSF48537">
    <property type="entry name" value="Phospholipase C/P1 nuclease"/>
    <property type="match status" value="1"/>
</dbReference>
<sequence length="559" mass="61078">MSQIMTILRAAHCRSTHHYFALDALRCINTERGGRLADLLLKHYDQYLKGAKDPDSKFRDFQNHVLHVGDGNWGGAPRACEKWLKTAINHLDSEEWEYAAYDLGVLSHYFTDPIMPLHTASSDPEGIVHRPLEWSVCQSYEEIYERWARGKVRVTFQLPDGNNWITQAVTAGAERSHAYYHRIIEIYDLERGVKRPPEGLNGESRDILAEMFGIAITGWARILERVAEQSICKMPNAGLTAATLVAAIDMPVAWILKKISSAKEKSAVAAIFNEYKTTGTVRVNLPPEVRSVRTEMAMTVNRNTPINPPVSATPAPRPVTSNTTAAPAWAPTSIQSPAPAPIATSQETHPQPIAPTPSSEPSVPAWLPAAASVSEPVALEPVDSFEPAATAAEQPAVESVPFTSNRVADSRYTEREPSVSEQSDLVDAPSIGPKTAQRFTKIGIDTIGQFLAAQPEVLAVKLETRWINADLLSDWQAQARLVCGVASLCGYKSQLLVAVDCRSVEQLAAQDAAALTSRIADYCDTKAGERILRSSSRPDAEDVAQWIADAQRGAASRAA</sequence>
<name>A0A518IX53_9BACT</name>
<organism evidence="3 4">
    <name type="scientific">Rosistilla oblonga</name>
    <dbReference type="NCBI Taxonomy" id="2527990"/>
    <lineage>
        <taxon>Bacteria</taxon>
        <taxon>Pseudomonadati</taxon>
        <taxon>Planctomycetota</taxon>
        <taxon>Planctomycetia</taxon>
        <taxon>Pirellulales</taxon>
        <taxon>Pirellulaceae</taxon>
        <taxon>Rosistilla</taxon>
    </lineage>
</organism>
<gene>
    <name evidence="3" type="ORF">Mal33_36740</name>
</gene>
<proteinExistence type="predicted"/>
<dbReference type="Gene3D" id="1.10.575.10">
    <property type="entry name" value="P1 Nuclease"/>
    <property type="match status" value="1"/>
</dbReference>
<reference evidence="3 4" key="1">
    <citation type="submission" date="2019-02" db="EMBL/GenBank/DDBJ databases">
        <title>Deep-cultivation of Planctomycetes and their phenomic and genomic characterization uncovers novel biology.</title>
        <authorList>
            <person name="Wiegand S."/>
            <person name="Jogler M."/>
            <person name="Boedeker C."/>
            <person name="Pinto D."/>
            <person name="Vollmers J."/>
            <person name="Rivas-Marin E."/>
            <person name="Kohn T."/>
            <person name="Peeters S.H."/>
            <person name="Heuer A."/>
            <person name="Rast P."/>
            <person name="Oberbeckmann S."/>
            <person name="Bunk B."/>
            <person name="Jeske O."/>
            <person name="Meyerdierks A."/>
            <person name="Storesund J.E."/>
            <person name="Kallscheuer N."/>
            <person name="Luecker S."/>
            <person name="Lage O.M."/>
            <person name="Pohl T."/>
            <person name="Merkel B.J."/>
            <person name="Hornburger P."/>
            <person name="Mueller R.-W."/>
            <person name="Bruemmer F."/>
            <person name="Labrenz M."/>
            <person name="Spormann A.M."/>
            <person name="Op den Camp H."/>
            <person name="Overmann J."/>
            <person name="Amann R."/>
            <person name="Jetten M.S.M."/>
            <person name="Mascher T."/>
            <person name="Medema M.H."/>
            <person name="Devos D.P."/>
            <person name="Kaster A.-K."/>
            <person name="Ovreas L."/>
            <person name="Rohde M."/>
            <person name="Galperin M.Y."/>
            <person name="Jogler C."/>
        </authorList>
    </citation>
    <scope>NUCLEOTIDE SEQUENCE [LARGE SCALE GENOMIC DNA]</scope>
    <source>
        <strain evidence="3 4">Mal33</strain>
    </source>
</reference>
<evidence type="ECO:0000313" key="3">
    <source>
        <dbReference type="EMBL" id="QDV57661.1"/>
    </source>
</evidence>
<protein>
    <submittedName>
        <fullName evidence="3">Zinc dependent phospholipase C</fullName>
    </submittedName>
</protein>
<dbReference type="InterPro" id="IPR008947">
    <property type="entry name" value="PLipase_C/P1_nuclease_dom_sf"/>
</dbReference>
<accession>A0A518IX53</accession>
<evidence type="ECO:0000256" key="1">
    <source>
        <dbReference type="SAM" id="MobiDB-lite"/>
    </source>
</evidence>
<dbReference type="CDD" id="cd10981">
    <property type="entry name" value="ZnPC_S1P1"/>
    <property type="match status" value="1"/>
</dbReference>
<evidence type="ECO:0000313" key="4">
    <source>
        <dbReference type="Proteomes" id="UP000316770"/>
    </source>
</evidence>